<name>A0A1I7UV88_9PELO</name>
<feature type="signal peptide" evidence="1">
    <location>
        <begin position="1"/>
        <end position="17"/>
    </location>
</feature>
<dbReference type="STRING" id="1561998.A0A1I7UV88"/>
<dbReference type="PANTHER" id="PTHR10504">
    <property type="entry name" value="BACTERICIDAL PERMEABILITY-INCREASING BPI PROTEIN-RELATED"/>
    <property type="match status" value="1"/>
</dbReference>
<evidence type="ECO:0000256" key="1">
    <source>
        <dbReference type="SAM" id="SignalP"/>
    </source>
</evidence>
<accession>A0A1I7UV88</accession>
<dbReference type="PANTHER" id="PTHR10504:SF145">
    <property type="entry name" value="PROTEIN CBG15266"/>
    <property type="match status" value="1"/>
</dbReference>
<protein>
    <submittedName>
        <fullName evidence="3">Lipopolysaccharide-assembly, LptC-related</fullName>
    </submittedName>
</protein>
<keyword evidence="2" id="KW-1185">Reference proteome</keyword>
<dbReference type="InterPro" id="IPR017943">
    <property type="entry name" value="Bactericidal_perm-incr_a/b_dom"/>
</dbReference>
<dbReference type="eggNOG" id="KOG4160">
    <property type="taxonomic scope" value="Eukaryota"/>
</dbReference>
<dbReference type="GO" id="GO:0008289">
    <property type="term" value="F:lipid binding"/>
    <property type="evidence" value="ECO:0007669"/>
    <property type="project" value="InterPro"/>
</dbReference>
<dbReference type="SUPFAM" id="SSF55394">
    <property type="entry name" value="Bactericidal permeability-increasing protein, BPI"/>
    <property type="match status" value="1"/>
</dbReference>
<dbReference type="InterPro" id="IPR032942">
    <property type="entry name" value="BPI/LBP/Plunc"/>
</dbReference>
<reference evidence="3" key="1">
    <citation type="submission" date="2016-11" db="UniProtKB">
        <authorList>
            <consortium name="WormBaseParasite"/>
        </authorList>
    </citation>
    <scope>IDENTIFICATION</scope>
</reference>
<keyword evidence="1" id="KW-0732">Signal</keyword>
<dbReference type="AlphaFoldDB" id="A0A1I7UV88"/>
<dbReference type="WBParaSite" id="Csp11.Scaffold630.g19683.t2">
    <property type="protein sequence ID" value="Csp11.Scaffold630.g19683.t2"/>
    <property type="gene ID" value="Csp11.Scaffold630.g19683"/>
</dbReference>
<organism evidence="2 3">
    <name type="scientific">Caenorhabditis tropicalis</name>
    <dbReference type="NCBI Taxonomy" id="1561998"/>
    <lineage>
        <taxon>Eukaryota</taxon>
        <taxon>Metazoa</taxon>
        <taxon>Ecdysozoa</taxon>
        <taxon>Nematoda</taxon>
        <taxon>Chromadorea</taxon>
        <taxon>Rhabditida</taxon>
        <taxon>Rhabditina</taxon>
        <taxon>Rhabditomorpha</taxon>
        <taxon>Rhabditoidea</taxon>
        <taxon>Rhabditidae</taxon>
        <taxon>Peloderinae</taxon>
        <taxon>Caenorhabditis</taxon>
    </lineage>
</organism>
<dbReference type="GO" id="GO:0005615">
    <property type="term" value="C:extracellular space"/>
    <property type="evidence" value="ECO:0007669"/>
    <property type="project" value="TreeGrafter"/>
</dbReference>
<evidence type="ECO:0000313" key="2">
    <source>
        <dbReference type="Proteomes" id="UP000095282"/>
    </source>
</evidence>
<evidence type="ECO:0000313" key="3">
    <source>
        <dbReference type="WBParaSite" id="Csp11.Scaffold630.g19683.t2"/>
    </source>
</evidence>
<dbReference type="Proteomes" id="UP000095282">
    <property type="component" value="Unplaced"/>
</dbReference>
<dbReference type="Gene3D" id="3.15.10.10">
    <property type="entry name" value="Bactericidal permeability-increasing protein, domain 1"/>
    <property type="match status" value="1"/>
</dbReference>
<sequence>MILLVTFFLLFFSETHGFTYETLKIRLNRPFFTFFSEYHVVDKEIAIPEIEFPFKGDGKGIVRTNYLKVRRFNTHEIDFNLTDSGMKWSTSGGSIELSGTWDAMEDKVIRDKGWSIVNLNGIQMNISASMFEKSGLLQIQIDECIVNIQKMEVEEKYHIETEVLDDVDEKAQKKYEDEETDQKAGDFFSYRLFDLFGVLLWFHLEFWIWVKA</sequence>
<proteinExistence type="predicted"/>
<feature type="chain" id="PRO_5009309406" evidence="1">
    <location>
        <begin position="18"/>
        <end position="212"/>
    </location>
</feature>